<sequence length="385" mass="42494">MTGNATGDAAHQERHSNGDTARAGQQWWLYQGTGLPLPRDVRDAKWPEPPHWRNFDGGPDLPPPPDDRAEVDRRLGEQALPFRVDPHEVSMVNAALYLRRPLLVTGRPGSGKSSLAFRIARELRLGRVLKWPITSRTRLRSGLYEFDTVGRAQASGQYWARVAAMGGVAALSESAEEDEPSGARADRHDHVGDYLHLGPLGTALLPQKLPRVLLIDELDKSDIDLPNDLLNIFEDGEFAVPELVRVRDRTPEVNVHSADPNRRVQVRDGIVRCHAFPVVVITSNGEREFPAPFLRRCLTLEMSDPDEEALAAMVAAHFPSGLDESATDLIRAFLSRGERVGGLAADQLLNAVYLATSGGIRTDHDDETWQAVLEAIWHRLSPAGP</sequence>
<dbReference type="Proteomes" id="UP000641932">
    <property type="component" value="Unassembled WGS sequence"/>
</dbReference>
<dbReference type="RefSeq" id="WP_229698630.1">
    <property type="nucleotide sequence ID" value="NZ_BMMS01000018.1"/>
</dbReference>
<protein>
    <submittedName>
        <fullName evidence="3">ATPase AAA</fullName>
    </submittedName>
</protein>
<feature type="region of interest" description="Disordered" evidence="1">
    <location>
        <begin position="39"/>
        <end position="68"/>
    </location>
</feature>
<feature type="region of interest" description="Disordered" evidence="1">
    <location>
        <begin position="1"/>
        <end position="27"/>
    </location>
</feature>
<dbReference type="SMART" id="SM00382">
    <property type="entry name" value="AAA"/>
    <property type="match status" value="1"/>
</dbReference>
<evidence type="ECO:0000259" key="2">
    <source>
        <dbReference type="SMART" id="SM00382"/>
    </source>
</evidence>
<dbReference type="EMBL" id="BMMS01000018">
    <property type="protein sequence ID" value="GGO92363.1"/>
    <property type="molecule type" value="Genomic_DNA"/>
</dbReference>
<evidence type="ECO:0000256" key="1">
    <source>
        <dbReference type="SAM" id="MobiDB-lite"/>
    </source>
</evidence>
<gene>
    <name evidence="3" type="ORF">GCM10012280_42370</name>
</gene>
<evidence type="ECO:0000313" key="4">
    <source>
        <dbReference type="Proteomes" id="UP000641932"/>
    </source>
</evidence>
<reference evidence="3" key="2">
    <citation type="submission" date="2020-09" db="EMBL/GenBank/DDBJ databases">
        <authorList>
            <person name="Sun Q."/>
            <person name="Zhou Y."/>
        </authorList>
    </citation>
    <scope>NUCLEOTIDE SEQUENCE</scope>
    <source>
        <strain evidence="3">CGMCC 4.7201</strain>
    </source>
</reference>
<dbReference type="InterPro" id="IPR003593">
    <property type="entry name" value="AAA+_ATPase"/>
</dbReference>
<accession>A0A917ZUE4</accession>
<dbReference type="SUPFAM" id="SSF52540">
    <property type="entry name" value="P-loop containing nucleoside triphosphate hydrolases"/>
    <property type="match status" value="1"/>
</dbReference>
<dbReference type="InterPro" id="IPR027417">
    <property type="entry name" value="P-loop_NTPase"/>
</dbReference>
<dbReference type="Gene3D" id="3.40.50.300">
    <property type="entry name" value="P-loop containing nucleotide triphosphate hydrolases"/>
    <property type="match status" value="1"/>
</dbReference>
<comment type="caution">
    <text evidence="3">The sequence shown here is derived from an EMBL/GenBank/DDBJ whole genome shotgun (WGS) entry which is preliminary data.</text>
</comment>
<evidence type="ECO:0000313" key="3">
    <source>
        <dbReference type="EMBL" id="GGO92363.1"/>
    </source>
</evidence>
<keyword evidence="4" id="KW-1185">Reference proteome</keyword>
<reference evidence="3" key="1">
    <citation type="journal article" date="2014" name="Int. J. Syst. Evol. Microbiol.">
        <title>Complete genome sequence of Corynebacterium casei LMG S-19264T (=DSM 44701T), isolated from a smear-ripened cheese.</title>
        <authorList>
            <consortium name="US DOE Joint Genome Institute (JGI-PGF)"/>
            <person name="Walter F."/>
            <person name="Albersmeier A."/>
            <person name="Kalinowski J."/>
            <person name="Ruckert C."/>
        </authorList>
    </citation>
    <scope>NUCLEOTIDE SEQUENCE</scope>
    <source>
        <strain evidence="3">CGMCC 4.7201</strain>
    </source>
</reference>
<dbReference type="AlphaFoldDB" id="A0A917ZUE4"/>
<feature type="compositionally biased region" description="Basic and acidic residues" evidence="1">
    <location>
        <begin position="39"/>
        <end position="54"/>
    </location>
</feature>
<proteinExistence type="predicted"/>
<feature type="domain" description="AAA+ ATPase" evidence="2">
    <location>
        <begin position="98"/>
        <end position="306"/>
    </location>
</feature>
<organism evidence="3 4">
    <name type="scientific">Wenjunlia tyrosinilytica</name>
    <dbReference type="NCBI Taxonomy" id="1544741"/>
    <lineage>
        <taxon>Bacteria</taxon>
        <taxon>Bacillati</taxon>
        <taxon>Actinomycetota</taxon>
        <taxon>Actinomycetes</taxon>
        <taxon>Kitasatosporales</taxon>
        <taxon>Streptomycetaceae</taxon>
        <taxon>Wenjunlia</taxon>
    </lineage>
</organism>
<name>A0A917ZUE4_9ACTN</name>